<dbReference type="OrthoDB" id="576140at2"/>
<keyword evidence="1" id="KW-0175">Coiled coil</keyword>
<dbReference type="Proteomes" id="UP000002213">
    <property type="component" value="Chromosome"/>
</dbReference>
<keyword evidence="3" id="KW-1185">Reference proteome</keyword>
<evidence type="ECO:0000313" key="3">
    <source>
        <dbReference type="Proteomes" id="UP000002213"/>
    </source>
</evidence>
<gene>
    <name evidence="2" type="ordered locus">Amir_3270</name>
</gene>
<feature type="coiled-coil region" evidence="1">
    <location>
        <begin position="221"/>
        <end position="255"/>
    </location>
</feature>
<dbReference type="HOGENOM" id="CLU_777624_0_0_11"/>
<proteinExistence type="predicted"/>
<protein>
    <submittedName>
        <fullName evidence="2">Uncharacterized protein</fullName>
    </submittedName>
</protein>
<evidence type="ECO:0000256" key="1">
    <source>
        <dbReference type="SAM" id="Coils"/>
    </source>
</evidence>
<dbReference type="STRING" id="446462.Amir_3270"/>
<dbReference type="EMBL" id="CP001630">
    <property type="protein sequence ID" value="ACU37176.1"/>
    <property type="molecule type" value="Genomic_DNA"/>
</dbReference>
<organism evidence="2 3">
    <name type="scientific">Actinosynnema mirum (strain ATCC 29888 / DSM 43827 / JCM 3225 / NBRC 14064 / NCIMB 13271 / NRRL B-12336 / IMRU 3971 / 101)</name>
    <dbReference type="NCBI Taxonomy" id="446462"/>
    <lineage>
        <taxon>Bacteria</taxon>
        <taxon>Bacillati</taxon>
        <taxon>Actinomycetota</taxon>
        <taxon>Actinomycetes</taxon>
        <taxon>Pseudonocardiales</taxon>
        <taxon>Pseudonocardiaceae</taxon>
        <taxon>Actinosynnema</taxon>
    </lineage>
</organism>
<dbReference type="KEGG" id="ami:Amir_3270"/>
<sequence>MDAWRELGTANNSSRTVAELMRKAGVSGWSVTRQPMANLVPSGKCTECAKPVGKPHSTGCLMLEEVPSETGSKLVELDHTTVLVEAPGVWGLVRVDPEAPYGFRHLGHTTREVNPVAIEVRAEVLADILKNMPGAKPAQAGPLWEGAGAFVSVRVPDLVSVGKTDTLDMRAVLVNSLVPGRGSVLRVMPMHNTTQTVLPVVLPGLPGRVELSPEDNKDARITEASEGLDLLTRMAEQMEETATRLLRKKMSVKEALEFADTVLKDKAMPTHSALQHQQYEDRKQYMSAWVKGETLMPECKGSRWTALMAVLFHAQHVKVVKPTADARRVRATSTLFPKQEALNTTQIAWDLITQGL</sequence>
<name>C6W8S7_ACTMD</name>
<dbReference type="Pfam" id="PF06067">
    <property type="entry name" value="DUF932"/>
    <property type="match status" value="1"/>
</dbReference>
<evidence type="ECO:0000313" key="2">
    <source>
        <dbReference type="EMBL" id="ACU37176.1"/>
    </source>
</evidence>
<dbReference type="InterPro" id="IPR026325">
    <property type="entry name" value="DUF932"/>
</dbReference>
<accession>C6W8S7</accession>
<dbReference type="AlphaFoldDB" id="C6W8S7"/>
<reference evidence="2 3" key="1">
    <citation type="journal article" date="2009" name="Stand. Genomic Sci.">
        <title>Complete genome sequence of Actinosynnema mirum type strain (101).</title>
        <authorList>
            <person name="Land M."/>
            <person name="Lapidus A."/>
            <person name="Mayilraj S."/>
            <person name="Chen F."/>
            <person name="Copeland A."/>
            <person name="Del Rio T.G."/>
            <person name="Nolan M."/>
            <person name="Lucas S."/>
            <person name="Tice H."/>
            <person name="Cheng J.F."/>
            <person name="Chertkov O."/>
            <person name="Bruce D."/>
            <person name="Goodwin L."/>
            <person name="Pitluck S."/>
            <person name="Rohde M."/>
            <person name="Goker M."/>
            <person name="Pati A."/>
            <person name="Ivanova N."/>
            <person name="Mavromatis K."/>
            <person name="Chen A."/>
            <person name="Palaniappan K."/>
            <person name="Hauser L."/>
            <person name="Chang Y.J."/>
            <person name="Jeffries C.C."/>
            <person name="Brettin T."/>
            <person name="Detter J.C."/>
            <person name="Han C."/>
            <person name="Chain P."/>
            <person name="Tindall B.J."/>
            <person name="Bristow J."/>
            <person name="Eisen J.A."/>
            <person name="Markowitz V."/>
            <person name="Hugenholtz P."/>
            <person name="Kyrpides N.C."/>
            <person name="Klenk H.P."/>
        </authorList>
    </citation>
    <scope>NUCLEOTIDE SEQUENCE [LARGE SCALE GENOMIC DNA]</scope>
    <source>
        <strain evidence="3">ATCC 29888 / DSM 43827 / JCM 3225 / NBRC 14064 / NCIMB 13271 / NRRL B-12336 / IMRU 3971 / 101</strain>
    </source>
</reference>